<accession>A0ABM8R067</accession>
<dbReference type="EMBL" id="CAJNBJ010000002">
    <property type="protein sequence ID" value="CAE6725658.1"/>
    <property type="molecule type" value="Genomic_DNA"/>
</dbReference>
<reference evidence="5 6" key="1">
    <citation type="submission" date="2021-02" db="EMBL/GenBank/DDBJ databases">
        <authorList>
            <person name="Han P."/>
        </authorList>
    </citation>
    <scope>NUCLEOTIDE SEQUENCE [LARGE SCALE GENOMIC DNA]</scope>
    <source>
        <strain evidence="5">Candidatus Nitrospira sp. ZN2</strain>
    </source>
</reference>
<dbReference type="PANTHER" id="PTHR33154:SF18">
    <property type="entry name" value="ARSENICAL RESISTANCE OPERON REPRESSOR"/>
    <property type="match status" value="1"/>
</dbReference>
<dbReference type="NCBIfam" id="NF033788">
    <property type="entry name" value="HTH_metalloreg"/>
    <property type="match status" value="1"/>
</dbReference>
<dbReference type="RefSeq" id="WP_213041464.1">
    <property type="nucleotide sequence ID" value="NZ_CAJNBJ010000002.1"/>
</dbReference>
<keyword evidence="1" id="KW-0805">Transcription regulation</keyword>
<dbReference type="Pfam" id="PF01022">
    <property type="entry name" value="HTH_5"/>
    <property type="match status" value="1"/>
</dbReference>
<dbReference type="InterPro" id="IPR036390">
    <property type="entry name" value="WH_DNA-bd_sf"/>
</dbReference>
<dbReference type="PROSITE" id="PS50987">
    <property type="entry name" value="HTH_ARSR_2"/>
    <property type="match status" value="1"/>
</dbReference>
<gene>
    <name evidence="5" type="primary">arsR</name>
    <name evidence="5" type="ORF">NSPZN2_100086</name>
</gene>
<dbReference type="CDD" id="cd00090">
    <property type="entry name" value="HTH_ARSR"/>
    <property type="match status" value="1"/>
</dbReference>
<dbReference type="InterPro" id="IPR036388">
    <property type="entry name" value="WH-like_DNA-bd_sf"/>
</dbReference>
<evidence type="ECO:0000256" key="1">
    <source>
        <dbReference type="ARBA" id="ARBA00023015"/>
    </source>
</evidence>
<keyword evidence="3" id="KW-0804">Transcription</keyword>
<dbReference type="SUPFAM" id="SSF46785">
    <property type="entry name" value="Winged helix' DNA-binding domain"/>
    <property type="match status" value="1"/>
</dbReference>
<dbReference type="Gene3D" id="1.10.10.10">
    <property type="entry name" value="Winged helix-like DNA-binding domain superfamily/Winged helix DNA-binding domain"/>
    <property type="match status" value="1"/>
</dbReference>
<organism evidence="5 6">
    <name type="scientific">Nitrospira defluvii</name>
    <dbReference type="NCBI Taxonomy" id="330214"/>
    <lineage>
        <taxon>Bacteria</taxon>
        <taxon>Pseudomonadati</taxon>
        <taxon>Nitrospirota</taxon>
        <taxon>Nitrospiria</taxon>
        <taxon>Nitrospirales</taxon>
        <taxon>Nitrospiraceae</taxon>
        <taxon>Nitrospira</taxon>
    </lineage>
</organism>
<dbReference type="InterPro" id="IPR051081">
    <property type="entry name" value="HTH_MetalResp_TranReg"/>
</dbReference>
<evidence type="ECO:0000313" key="6">
    <source>
        <dbReference type="Proteomes" id="UP000675880"/>
    </source>
</evidence>
<feature type="domain" description="HTH arsR-type" evidence="4">
    <location>
        <begin position="4"/>
        <end position="97"/>
    </location>
</feature>
<evidence type="ECO:0000259" key="4">
    <source>
        <dbReference type="PROSITE" id="PS50987"/>
    </source>
</evidence>
<dbReference type="SMART" id="SM00418">
    <property type="entry name" value="HTH_ARSR"/>
    <property type="match status" value="1"/>
</dbReference>
<evidence type="ECO:0000256" key="2">
    <source>
        <dbReference type="ARBA" id="ARBA00023125"/>
    </source>
</evidence>
<dbReference type="InterPro" id="IPR001845">
    <property type="entry name" value="HTH_ArsR_DNA-bd_dom"/>
</dbReference>
<comment type="caution">
    <text evidence="5">The sequence shown here is derived from an EMBL/GenBank/DDBJ whole genome shotgun (WGS) entry which is preliminary data.</text>
</comment>
<evidence type="ECO:0000256" key="3">
    <source>
        <dbReference type="ARBA" id="ARBA00023163"/>
    </source>
</evidence>
<keyword evidence="6" id="KW-1185">Reference proteome</keyword>
<dbReference type="InterPro" id="IPR011991">
    <property type="entry name" value="ArsR-like_HTH"/>
</dbReference>
<dbReference type="PANTHER" id="PTHR33154">
    <property type="entry name" value="TRANSCRIPTIONAL REGULATOR, ARSR FAMILY"/>
    <property type="match status" value="1"/>
</dbReference>
<dbReference type="Proteomes" id="UP000675880">
    <property type="component" value="Unassembled WGS sequence"/>
</dbReference>
<keyword evidence="2" id="KW-0238">DNA-binding</keyword>
<name>A0ABM8R067_9BACT</name>
<protein>
    <submittedName>
        <fullName evidence="5">Arsenical resistance operon repressor</fullName>
    </submittedName>
</protein>
<sequence length="107" mass="12092">MITLRSKNLEQAANLFHALSDGTRLRILQQLQGGEHCVCDLTDAFQTGQSRLSFHLKVLKEAGLVLDRRDGRWMYYSLNPEGLNLLEEFLRLLRTVSKAPGRSTCCG</sequence>
<dbReference type="PRINTS" id="PR00778">
    <property type="entry name" value="HTHARSR"/>
</dbReference>
<proteinExistence type="predicted"/>
<evidence type="ECO:0000313" key="5">
    <source>
        <dbReference type="EMBL" id="CAE6725658.1"/>
    </source>
</evidence>